<sequence length="31" mass="3707">MNGIKEILKDKRQPSFGVRHKTNYIKSEQFN</sequence>
<protein>
    <submittedName>
        <fullName evidence="1">Uncharacterized protein</fullName>
    </submittedName>
</protein>
<accession>A0A6S6TWR3</accession>
<gene>
    <name evidence="1" type="ORF">HELGO_WM20099</name>
</gene>
<reference evidence="1" key="1">
    <citation type="submission" date="2020-01" db="EMBL/GenBank/DDBJ databases">
        <authorList>
            <person name="Meier V. D."/>
            <person name="Meier V D."/>
        </authorList>
    </citation>
    <scope>NUCLEOTIDE SEQUENCE</scope>
    <source>
        <strain evidence="1">HLG_WM_MAG_10</strain>
    </source>
</reference>
<evidence type="ECO:0000313" key="1">
    <source>
        <dbReference type="EMBL" id="CAA6825082.1"/>
    </source>
</evidence>
<proteinExistence type="predicted"/>
<feature type="non-terminal residue" evidence="1">
    <location>
        <position position="31"/>
    </location>
</feature>
<dbReference type="EMBL" id="CACVAQ010000357">
    <property type="protein sequence ID" value="CAA6825082.1"/>
    <property type="molecule type" value="Genomic_DNA"/>
</dbReference>
<dbReference type="AlphaFoldDB" id="A0A6S6TWR3"/>
<name>A0A6S6TWR3_9BACT</name>
<organism evidence="1">
    <name type="scientific">uncultured Aureispira sp</name>
    <dbReference type="NCBI Taxonomy" id="1331704"/>
    <lineage>
        <taxon>Bacteria</taxon>
        <taxon>Pseudomonadati</taxon>
        <taxon>Bacteroidota</taxon>
        <taxon>Saprospiria</taxon>
        <taxon>Saprospirales</taxon>
        <taxon>Saprospiraceae</taxon>
        <taxon>Aureispira</taxon>
        <taxon>environmental samples</taxon>
    </lineage>
</organism>